<evidence type="ECO:0000256" key="7">
    <source>
        <dbReference type="ARBA" id="ARBA00023033"/>
    </source>
</evidence>
<dbReference type="GO" id="GO:0004497">
    <property type="term" value="F:monooxygenase activity"/>
    <property type="evidence" value="ECO:0007669"/>
    <property type="project" value="UniProtKB-KW"/>
</dbReference>
<evidence type="ECO:0000256" key="3">
    <source>
        <dbReference type="ARBA" id="ARBA00005349"/>
    </source>
</evidence>
<keyword evidence="6" id="KW-0560">Oxidoreductase</keyword>
<dbReference type="Pfam" id="PF01494">
    <property type="entry name" value="FAD_binding_3"/>
    <property type="match status" value="1"/>
</dbReference>
<evidence type="ECO:0000256" key="1">
    <source>
        <dbReference type="ARBA" id="ARBA00001974"/>
    </source>
</evidence>
<evidence type="ECO:0000259" key="8">
    <source>
        <dbReference type="Pfam" id="PF01494"/>
    </source>
</evidence>
<dbReference type="PRINTS" id="PR00420">
    <property type="entry name" value="RNGMNOXGNASE"/>
</dbReference>
<dbReference type="NCBIfam" id="TIGR01988">
    <property type="entry name" value="Ubi-OHases"/>
    <property type="match status" value="1"/>
</dbReference>
<dbReference type="Gene3D" id="3.50.50.60">
    <property type="entry name" value="FAD/NAD(P)-binding domain"/>
    <property type="match status" value="2"/>
</dbReference>
<evidence type="ECO:0000313" key="10">
    <source>
        <dbReference type="Proteomes" id="UP001062632"/>
    </source>
</evidence>
<keyword evidence="7 9" id="KW-0503">Monooxygenase</keyword>
<dbReference type="InterPro" id="IPR010971">
    <property type="entry name" value="UbiH/COQ6"/>
</dbReference>
<comment type="similarity">
    <text evidence="3">Belongs to the UbiH/COQ6 family.</text>
</comment>
<evidence type="ECO:0000256" key="5">
    <source>
        <dbReference type="ARBA" id="ARBA00022827"/>
    </source>
</evidence>
<dbReference type="InterPro" id="IPR036188">
    <property type="entry name" value="FAD/NAD-bd_sf"/>
</dbReference>
<dbReference type="InterPro" id="IPR051205">
    <property type="entry name" value="UbiH/COQ6_monooxygenase"/>
</dbReference>
<sequence>MPRSLQMRIDSMRYDVIIIGGGPTGLACAISLARDGREVCIVERSPLETLISPPFDGREIALTHHAVQWLKEAGAWEHIPADAVCPMYTARVETGRHSSLPLIFDAPKDGPDALGYMVANHHIRQSLYTIASNSPRIAIRAGVAIERAEHTVSAACVVLKGGEALSADLLVAADGRFSKMRETAGIGAIIDDFKRRIMVCRVRHPKSHENIALQWFDAGQTIAFLPILSDGEDGSISSLVLTLEEAEIERLCSLDEQAFNAEITQRSGGRLGELALASPRCSYPLKTVFAHRFKAPRLALIGDAAVGMHPITAHGFNLGLKGQETLARAIADGPKDAGAPSSLARYERQHRRATLPLYAGTNAIATLYTRDSTPAMAVRRLGLGLADRLIPFKKAITGMLMDQGH</sequence>
<keyword evidence="10" id="KW-1185">Reference proteome</keyword>
<gene>
    <name evidence="9" type="ORF">AA106555_2073</name>
</gene>
<protein>
    <submittedName>
        <fullName evidence="9">Monooxygenase</fullName>
    </submittedName>
</protein>
<accession>A0ABQ0QSU3</accession>
<dbReference type="PANTHER" id="PTHR43876">
    <property type="entry name" value="UBIQUINONE BIOSYNTHESIS MONOOXYGENASE COQ6, MITOCHONDRIAL"/>
    <property type="match status" value="1"/>
</dbReference>
<feature type="domain" description="FAD-binding" evidence="8">
    <location>
        <begin position="14"/>
        <end position="352"/>
    </location>
</feature>
<evidence type="ECO:0000256" key="2">
    <source>
        <dbReference type="ARBA" id="ARBA00004749"/>
    </source>
</evidence>
<keyword evidence="4" id="KW-0285">Flavoprotein</keyword>
<comment type="cofactor">
    <cofactor evidence="1">
        <name>FAD</name>
        <dbReference type="ChEBI" id="CHEBI:57692"/>
    </cofactor>
</comment>
<evidence type="ECO:0000256" key="6">
    <source>
        <dbReference type="ARBA" id="ARBA00023002"/>
    </source>
</evidence>
<name>A0ABQ0QSU3_9PROT</name>
<evidence type="ECO:0000256" key="4">
    <source>
        <dbReference type="ARBA" id="ARBA00022630"/>
    </source>
</evidence>
<dbReference type="NCBIfam" id="NF006593">
    <property type="entry name" value="PRK09126.1"/>
    <property type="match status" value="1"/>
</dbReference>
<dbReference type="EMBL" id="BAQC01000131">
    <property type="protein sequence ID" value="GBR55642.1"/>
    <property type="molecule type" value="Genomic_DNA"/>
</dbReference>
<organism evidence="9 10">
    <name type="scientific">Neokomagataea thailandica NBRC 106555</name>
    <dbReference type="NCBI Taxonomy" id="1223520"/>
    <lineage>
        <taxon>Bacteria</taxon>
        <taxon>Pseudomonadati</taxon>
        <taxon>Pseudomonadota</taxon>
        <taxon>Alphaproteobacteria</taxon>
        <taxon>Acetobacterales</taxon>
        <taxon>Acetobacteraceae</taxon>
        <taxon>Neokomagataea</taxon>
    </lineage>
</organism>
<comment type="pathway">
    <text evidence="2">Cofactor biosynthesis; ubiquinone biosynthesis.</text>
</comment>
<proteinExistence type="inferred from homology"/>
<dbReference type="InterPro" id="IPR002938">
    <property type="entry name" value="FAD-bd"/>
</dbReference>
<dbReference type="Proteomes" id="UP001062632">
    <property type="component" value="Unassembled WGS sequence"/>
</dbReference>
<reference evidence="9 10" key="1">
    <citation type="submission" date="2013-04" db="EMBL/GenBank/DDBJ databases">
        <title>The genome sequencing project of 58 acetic acid bacteria.</title>
        <authorList>
            <person name="Okamoto-Kainuma A."/>
            <person name="Ishikawa M."/>
            <person name="Umino S."/>
            <person name="Koizumi Y."/>
            <person name="Shiwa Y."/>
            <person name="Yoshikawa H."/>
            <person name="Matsutani M."/>
            <person name="Matsushita K."/>
        </authorList>
    </citation>
    <scope>NUCLEOTIDE SEQUENCE [LARGE SCALE GENOMIC DNA]</scope>
    <source>
        <strain evidence="9 10">NBRC 106555</strain>
    </source>
</reference>
<evidence type="ECO:0000313" key="9">
    <source>
        <dbReference type="EMBL" id="GBR55642.1"/>
    </source>
</evidence>
<dbReference type="PANTHER" id="PTHR43876:SF25">
    <property type="entry name" value="MONOOXYGENASE NMA2164"/>
    <property type="match status" value="1"/>
</dbReference>
<comment type="caution">
    <text evidence="9">The sequence shown here is derived from an EMBL/GenBank/DDBJ whole genome shotgun (WGS) entry which is preliminary data.</text>
</comment>
<dbReference type="PROSITE" id="PS51257">
    <property type="entry name" value="PROKAR_LIPOPROTEIN"/>
    <property type="match status" value="1"/>
</dbReference>
<keyword evidence="5" id="KW-0274">FAD</keyword>
<dbReference type="SUPFAM" id="SSF51905">
    <property type="entry name" value="FAD/NAD(P)-binding domain"/>
    <property type="match status" value="1"/>
</dbReference>